<reference evidence="2 3" key="2">
    <citation type="journal article" date="2009" name="Infect. Immun.">
        <title>Comparative genomics reveal extensive transposon-mediated genomic plasticity and diversity among potential effector proteins within the genus Coxiella.</title>
        <authorList>
            <person name="Beare P.A."/>
            <person name="Unsworth N."/>
            <person name="Andoh M."/>
            <person name="Voth D.E."/>
            <person name="Omsland A."/>
            <person name="Gilk S.D."/>
            <person name="Williams K.P."/>
            <person name="Sobral B.W."/>
            <person name="Kupko J.J.III."/>
            <person name="Porcella S.F."/>
            <person name="Samuel J.E."/>
            <person name="Heinzen R.A."/>
        </authorList>
    </citation>
    <scope>NUCLEOTIDE SEQUENCE [LARGE SCALE GENOMIC DNA]</scope>
    <source>
        <strain evidence="3">RSA 493 / Nine Mile phase I</strain>
    </source>
</reference>
<dbReference type="PATRIC" id="fig|227377.7.peg.125"/>
<keyword evidence="1" id="KW-1133">Transmembrane helix</keyword>
<keyword evidence="1" id="KW-0812">Transmembrane</keyword>
<feature type="transmembrane region" description="Helical" evidence="1">
    <location>
        <begin position="42"/>
        <end position="64"/>
    </location>
</feature>
<organism evidence="2 3">
    <name type="scientific">Coxiella burnetii (strain RSA 493 / Nine Mile phase I)</name>
    <dbReference type="NCBI Taxonomy" id="227377"/>
    <lineage>
        <taxon>Bacteria</taxon>
        <taxon>Pseudomonadati</taxon>
        <taxon>Pseudomonadota</taxon>
        <taxon>Gammaproteobacteria</taxon>
        <taxon>Legionellales</taxon>
        <taxon>Coxiellaceae</taxon>
        <taxon>Coxiella</taxon>
    </lineage>
</organism>
<dbReference type="EMBL" id="AE016828">
    <property type="protein sequence ID" value="AAO89686.1"/>
    <property type="molecule type" value="Genomic_DNA"/>
</dbReference>
<dbReference type="EnsemblBacteria" id="AAO89686">
    <property type="protein sequence ID" value="AAO89686"/>
    <property type="gene ID" value="CBU_0122"/>
</dbReference>
<dbReference type="RefSeq" id="NP_819172.1">
    <property type="nucleotide sequence ID" value="NC_002971.4"/>
</dbReference>
<feature type="transmembrane region" description="Helical" evidence="1">
    <location>
        <begin position="19"/>
        <end position="36"/>
    </location>
</feature>
<sequence length="92" mass="9825">MSTANNCVDYMGHFLRGSLLGGGCGVAVACFALMLASESAPVFLIGGTIVGGFAFAGGTGYTLWKHCREPEEEEKSLLTREGLPELFFYPQK</sequence>
<dbReference type="STRING" id="227377.CBU_0122"/>
<gene>
    <name evidence="2" type="ordered locus">CBU_0122</name>
</gene>
<keyword evidence="3" id="KW-1185">Reference proteome</keyword>
<accession>Q83F29</accession>
<evidence type="ECO:0000256" key="1">
    <source>
        <dbReference type="SAM" id="Phobius"/>
    </source>
</evidence>
<proteinExistence type="predicted"/>
<dbReference type="KEGG" id="cbu:CBU_0122"/>
<dbReference type="AlphaFoldDB" id="Q83F29"/>
<evidence type="ECO:0000313" key="2">
    <source>
        <dbReference type="EMBL" id="AAO89686.1"/>
    </source>
</evidence>
<reference evidence="2 3" key="1">
    <citation type="journal article" date="2003" name="Proc. Natl. Acad. Sci. U.S.A.">
        <title>Complete genome sequence of the Q-fever pathogen, Coxiella burnetii.</title>
        <authorList>
            <person name="Seshadri R."/>
            <person name="Paulsen I.T."/>
            <person name="Eisen J.A."/>
            <person name="Read T.D."/>
            <person name="Nelson K.E."/>
            <person name="Nelson W.C."/>
            <person name="Ward N.L."/>
            <person name="Tettelin H."/>
            <person name="Davidsen T.M."/>
            <person name="Beanan M.J."/>
            <person name="Deboy R.T."/>
            <person name="Daugherty S.C."/>
            <person name="Brinkac L.M."/>
            <person name="Madupu R."/>
            <person name="Dodson R.J."/>
            <person name="Khouri H.M."/>
            <person name="Lee K.H."/>
            <person name="Carty H.A."/>
            <person name="Scanlan D."/>
            <person name="Heinzen R.A."/>
            <person name="Thompson H.A."/>
            <person name="Samuel J.E."/>
            <person name="Fraser C.M."/>
            <person name="Heidelberg J.F."/>
        </authorList>
    </citation>
    <scope>NUCLEOTIDE SEQUENCE [LARGE SCALE GENOMIC DNA]</scope>
    <source>
        <strain evidence="3">RSA 493 / Nine Mile phase I</strain>
    </source>
</reference>
<dbReference type="HOGENOM" id="CLU_2408298_0_0_6"/>
<dbReference type="Proteomes" id="UP000002671">
    <property type="component" value="Chromosome"/>
</dbReference>
<evidence type="ECO:0000313" key="3">
    <source>
        <dbReference type="Proteomes" id="UP000002671"/>
    </source>
</evidence>
<dbReference type="GeneID" id="1207993"/>
<dbReference type="RefSeq" id="WP_010957392.1">
    <property type="nucleotide sequence ID" value="NC_002971.4"/>
</dbReference>
<keyword evidence="1" id="KW-0472">Membrane</keyword>
<name>Q83F29_COXBU</name>
<protein>
    <submittedName>
        <fullName evidence="2">Hypothetical membrane associated protein</fullName>
    </submittedName>
</protein>